<accession>A0A9P0CTP1</accession>
<gene>
    <name evidence="2" type="ORF">PSYICH_LOCUS7632</name>
</gene>
<keyword evidence="3" id="KW-1185">Reference proteome</keyword>
<name>A0A9P0CTP1_9CUCU</name>
<dbReference type="AlphaFoldDB" id="A0A9P0CTP1"/>
<evidence type="ECO:0000313" key="3">
    <source>
        <dbReference type="Proteomes" id="UP001153636"/>
    </source>
</evidence>
<organism evidence="2 3">
    <name type="scientific">Psylliodes chrysocephalus</name>
    <dbReference type="NCBI Taxonomy" id="3402493"/>
    <lineage>
        <taxon>Eukaryota</taxon>
        <taxon>Metazoa</taxon>
        <taxon>Ecdysozoa</taxon>
        <taxon>Arthropoda</taxon>
        <taxon>Hexapoda</taxon>
        <taxon>Insecta</taxon>
        <taxon>Pterygota</taxon>
        <taxon>Neoptera</taxon>
        <taxon>Endopterygota</taxon>
        <taxon>Coleoptera</taxon>
        <taxon>Polyphaga</taxon>
        <taxon>Cucujiformia</taxon>
        <taxon>Chrysomeloidea</taxon>
        <taxon>Chrysomelidae</taxon>
        <taxon>Galerucinae</taxon>
        <taxon>Alticini</taxon>
        <taxon>Psylliodes</taxon>
    </lineage>
</organism>
<proteinExistence type="predicted"/>
<evidence type="ECO:0000313" key="2">
    <source>
        <dbReference type="EMBL" id="CAH1106048.1"/>
    </source>
</evidence>
<dbReference type="Proteomes" id="UP001153636">
    <property type="component" value="Chromosome 2"/>
</dbReference>
<sequence length="143" mass="15876">MKISIYLLDHGRAMSATMENSKNTLPDVSLSEQDAAVDVQDDTKSIQIRGRAMSAPMENLENIPPNVSLSERTAAVYDQDDSQSLQNNASKRVRESRSTRQSSLNYQISPINSDESDADVSDTDPTFNELQTNKTGSRFCRKS</sequence>
<evidence type="ECO:0000256" key="1">
    <source>
        <dbReference type="SAM" id="MobiDB-lite"/>
    </source>
</evidence>
<dbReference type="OrthoDB" id="7493000at2759"/>
<reference evidence="2" key="1">
    <citation type="submission" date="2022-01" db="EMBL/GenBank/DDBJ databases">
        <authorList>
            <person name="King R."/>
        </authorList>
    </citation>
    <scope>NUCLEOTIDE SEQUENCE</scope>
</reference>
<protein>
    <submittedName>
        <fullName evidence="2">Uncharacterized protein</fullName>
    </submittedName>
</protein>
<feature type="compositionally biased region" description="Polar residues" evidence="1">
    <location>
        <begin position="123"/>
        <end position="136"/>
    </location>
</feature>
<feature type="compositionally biased region" description="Polar residues" evidence="1">
    <location>
        <begin position="99"/>
        <end position="113"/>
    </location>
</feature>
<dbReference type="EMBL" id="OV651814">
    <property type="protein sequence ID" value="CAH1106048.1"/>
    <property type="molecule type" value="Genomic_DNA"/>
</dbReference>
<feature type="region of interest" description="Disordered" evidence="1">
    <location>
        <begin position="77"/>
        <end position="143"/>
    </location>
</feature>